<accession>A0A3N4RTC6</accession>
<proteinExistence type="inferred from homology"/>
<name>A0A3N4RTC6_9ACTN</name>
<evidence type="ECO:0000256" key="2">
    <source>
        <dbReference type="ARBA" id="ARBA00010488"/>
    </source>
</evidence>
<dbReference type="InterPro" id="IPR043148">
    <property type="entry name" value="TagF_C"/>
</dbReference>
<sequence>MSRISLFAGRQDRLRTAPDASARVGLRQAVWDGDVLSLSGDGRLEGHPGDRPGETAVTLELTPPTGQRPLVLPTHPRYLPEATDDSGQQAHGLDWTGFTALLDPRSLGPGGRWQPGTWRVDALVAAGQVRARAPLAAHWCGSAEYPPARWVDEGVLLVPRFGGGTLQLTVLTGLGAVTGLERTPDGFRLSGRAPAAAAGGRLILRHRETDTAVGCATDWDGTAFTARIAAGQCSLTGHWEPTLLGPGGATVDLRADCPPAGRRQLPLPDRQVLYAKQLSDLHLQFCVQDPEPLVDTLTAVPEGYRVAGELPHHAGTALELVLRHSGDGRERRRPVTTGPDGRFAAALPLEPPASDGRPRPLAKGVWELSLRRAGAPEHEELSLRLHPGVLGALPLRAVRGPKTFVLERRWHDTLILDSTPVLTAAERSARRQLRLRTGAYPEARRRPLRDAVLYDVFGGRSYSCNPRAVHEELAARGLPLEHLWVVEDGQEQPPPGTTALRMWSPEWYEALATSRYLVGNTHFPEFLERREGQVVAQLWHGTPLKRIARQVRAAWMTEDGYLDRLEHEVRQWNLLLSPSPFATPVLADSFDYRGELLEAGYPRNDRLVRADPAERAAVRARLGVPEGRTAVLYAPTWRDDQREGDRYRLDLRLDVGAARAALGGDHVLLLRPHVHVGGRMPDDDFVRDVSDHPDVADLMLAADVLVTDYSSLMFDFAVTGRPMLFFTYDLEHYRNRLRGFTFDFESSAPGPLLADSAAVVAALRDLDPEPYRERYRAFRERFCPLDDGRAAARVVDRMLELAGRLPADSQ</sequence>
<dbReference type="PANTHER" id="PTHR37316:SF3">
    <property type="entry name" value="TEICHOIC ACID GLYCEROL-PHOSPHATE TRANSFERASE"/>
    <property type="match status" value="1"/>
</dbReference>
<protein>
    <submittedName>
        <fullName evidence="8">CDP-glycerol glycerophosphotransferase</fullName>
    </submittedName>
</protein>
<dbReference type="GO" id="GO:0019350">
    <property type="term" value="P:teichoic acid biosynthetic process"/>
    <property type="evidence" value="ECO:0007669"/>
    <property type="project" value="UniProtKB-KW"/>
</dbReference>
<evidence type="ECO:0000313" key="8">
    <source>
        <dbReference type="EMBL" id="RPE34359.1"/>
    </source>
</evidence>
<evidence type="ECO:0000256" key="4">
    <source>
        <dbReference type="ARBA" id="ARBA00022679"/>
    </source>
</evidence>
<evidence type="ECO:0000256" key="5">
    <source>
        <dbReference type="ARBA" id="ARBA00022944"/>
    </source>
</evidence>
<dbReference type="Gene3D" id="3.40.50.12580">
    <property type="match status" value="1"/>
</dbReference>
<comment type="subcellular location">
    <subcellularLocation>
        <location evidence="1">Cell membrane</location>
        <topology evidence="1">Peripheral membrane protein</topology>
    </subcellularLocation>
</comment>
<dbReference type="InterPro" id="IPR043149">
    <property type="entry name" value="TagF_N"/>
</dbReference>
<dbReference type="InterPro" id="IPR051612">
    <property type="entry name" value="Teichoic_Acid_Biosynth"/>
</dbReference>
<dbReference type="Proteomes" id="UP000266906">
    <property type="component" value="Unassembled WGS sequence"/>
</dbReference>
<dbReference type="Pfam" id="PF04464">
    <property type="entry name" value="Glyphos_transf"/>
    <property type="match status" value="1"/>
</dbReference>
<dbReference type="InterPro" id="IPR007554">
    <property type="entry name" value="Glycerophosphate_synth"/>
</dbReference>
<keyword evidence="4" id="KW-0808">Transferase</keyword>
<dbReference type="EMBL" id="RKQG01000001">
    <property type="protein sequence ID" value="RPE34359.1"/>
    <property type="molecule type" value="Genomic_DNA"/>
</dbReference>
<organism evidence="8 9">
    <name type="scientific">Kitasatospora cineracea</name>
    <dbReference type="NCBI Taxonomy" id="88074"/>
    <lineage>
        <taxon>Bacteria</taxon>
        <taxon>Bacillati</taxon>
        <taxon>Actinomycetota</taxon>
        <taxon>Actinomycetes</taxon>
        <taxon>Kitasatosporales</taxon>
        <taxon>Streptomycetaceae</taxon>
        <taxon>Kitasatospora</taxon>
    </lineage>
</organism>
<dbReference type="PANTHER" id="PTHR37316">
    <property type="entry name" value="TEICHOIC ACID GLYCEROL-PHOSPHATE PRIMASE"/>
    <property type="match status" value="1"/>
</dbReference>
<keyword evidence="6" id="KW-0472">Membrane</keyword>
<evidence type="ECO:0000313" key="9">
    <source>
        <dbReference type="Proteomes" id="UP000266906"/>
    </source>
</evidence>
<evidence type="ECO:0000256" key="6">
    <source>
        <dbReference type="ARBA" id="ARBA00023136"/>
    </source>
</evidence>
<dbReference type="GO" id="GO:0005886">
    <property type="term" value="C:plasma membrane"/>
    <property type="evidence" value="ECO:0007669"/>
    <property type="project" value="UniProtKB-SubCell"/>
</dbReference>
<evidence type="ECO:0000256" key="1">
    <source>
        <dbReference type="ARBA" id="ARBA00004202"/>
    </source>
</evidence>
<keyword evidence="5" id="KW-0777">Teichoic acid biosynthesis</keyword>
<gene>
    <name evidence="8" type="ORF">EDD38_2674</name>
</gene>
<dbReference type="SUPFAM" id="SSF53756">
    <property type="entry name" value="UDP-Glycosyltransferase/glycogen phosphorylase"/>
    <property type="match status" value="1"/>
</dbReference>
<feature type="region of interest" description="Disordered" evidence="7">
    <location>
        <begin position="324"/>
        <end position="360"/>
    </location>
</feature>
<dbReference type="AlphaFoldDB" id="A0A3N4RTC6"/>
<dbReference type="Gene3D" id="3.40.50.11820">
    <property type="match status" value="1"/>
</dbReference>
<keyword evidence="3" id="KW-1003">Cell membrane</keyword>
<evidence type="ECO:0000256" key="7">
    <source>
        <dbReference type="SAM" id="MobiDB-lite"/>
    </source>
</evidence>
<comment type="similarity">
    <text evidence="2">Belongs to the CDP-glycerol glycerophosphotransferase family.</text>
</comment>
<dbReference type="RefSeq" id="WP_123818239.1">
    <property type="nucleotide sequence ID" value="NZ_RKQG01000001.1"/>
</dbReference>
<dbReference type="GO" id="GO:0047355">
    <property type="term" value="F:CDP-glycerol glycerophosphotransferase activity"/>
    <property type="evidence" value="ECO:0007669"/>
    <property type="project" value="InterPro"/>
</dbReference>
<keyword evidence="9" id="KW-1185">Reference proteome</keyword>
<reference evidence="8 9" key="1">
    <citation type="submission" date="2018-11" db="EMBL/GenBank/DDBJ databases">
        <title>Sequencing the genomes of 1000 actinobacteria strains.</title>
        <authorList>
            <person name="Klenk H.-P."/>
        </authorList>
    </citation>
    <scope>NUCLEOTIDE SEQUENCE [LARGE SCALE GENOMIC DNA]</scope>
    <source>
        <strain evidence="8 9">DSM 44781</strain>
    </source>
</reference>
<evidence type="ECO:0000256" key="3">
    <source>
        <dbReference type="ARBA" id="ARBA00022475"/>
    </source>
</evidence>
<comment type="caution">
    <text evidence="8">The sequence shown here is derived from an EMBL/GenBank/DDBJ whole genome shotgun (WGS) entry which is preliminary data.</text>
</comment>